<sequence>MLSARTDPTGAGLAENGTKKGDNVHLSACTQAVRERTMPRADPRLTNHTPSFSGRHRSRKWASFVASSEMFLQCPACFWRVRIQLDKKTVCSLGTSDTDDSALHVTTRIIMFIIDSSVAATFHRERVSVSN</sequence>
<dbReference type="Proteomes" id="UP001519460">
    <property type="component" value="Unassembled WGS sequence"/>
</dbReference>
<organism evidence="2 3">
    <name type="scientific">Batillaria attramentaria</name>
    <dbReference type="NCBI Taxonomy" id="370345"/>
    <lineage>
        <taxon>Eukaryota</taxon>
        <taxon>Metazoa</taxon>
        <taxon>Spiralia</taxon>
        <taxon>Lophotrochozoa</taxon>
        <taxon>Mollusca</taxon>
        <taxon>Gastropoda</taxon>
        <taxon>Caenogastropoda</taxon>
        <taxon>Sorbeoconcha</taxon>
        <taxon>Cerithioidea</taxon>
        <taxon>Batillariidae</taxon>
        <taxon>Batillaria</taxon>
    </lineage>
</organism>
<proteinExistence type="predicted"/>
<dbReference type="EMBL" id="JACVVK020000302">
    <property type="protein sequence ID" value="KAK7479489.1"/>
    <property type="molecule type" value="Genomic_DNA"/>
</dbReference>
<dbReference type="AlphaFoldDB" id="A0ABD0JXP7"/>
<feature type="region of interest" description="Disordered" evidence="1">
    <location>
        <begin position="35"/>
        <end position="57"/>
    </location>
</feature>
<evidence type="ECO:0000256" key="1">
    <source>
        <dbReference type="SAM" id="MobiDB-lite"/>
    </source>
</evidence>
<keyword evidence="3" id="KW-1185">Reference proteome</keyword>
<evidence type="ECO:0000313" key="3">
    <source>
        <dbReference type="Proteomes" id="UP001519460"/>
    </source>
</evidence>
<name>A0ABD0JXP7_9CAEN</name>
<comment type="caution">
    <text evidence="2">The sequence shown here is derived from an EMBL/GenBank/DDBJ whole genome shotgun (WGS) entry which is preliminary data.</text>
</comment>
<protein>
    <submittedName>
        <fullName evidence="2">Uncharacterized protein</fullName>
    </submittedName>
</protein>
<accession>A0ABD0JXP7</accession>
<gene>
    <name evidence="2" type="ORF">BaRGS_00029305</name>
</gene>
<feature type="compositionally biased region" description="Basic and acidic residues" evidence="1">
    <location>
        <begin position="35"/>
        <end position="45"/>
    </location>
</feature>
<reference evidence="2 3" key="1">
    <citation type="journal article" date="2023" name="Sci. Data">
        <title>Genome assembly of the Korean intertidal mud-creeper Batillaria attramentaria.</title>
        <authorList>
            <person name="Patra A.K."/>
            <person name="Ho P.T."/>
            <person name="Jun S."/>
            <person name="Lee S.J."/>
            <person name="Kim Y."/>
            <person name="Won Y.J."/>
        </authorList>
    </citation>
    <scope>NUCLEOTIDE SEQUENCE [LARGE SCALE GENOMIC DNA]</scope>
    <source>
        <strain evidence="2">Wonlab-2016</strain>
    </source>
</reference>
<evidence type="ECO:0000313" key="2">
    <source>
        <dbReference type="EMBL" id="KAK7479489.1"/>
    </source>
</evidence>